<dbReference type="Proteomes" id="UP000318815">
    <property type="component" value="Unassembled WGS sequence"/>
</dbReference>
<dbReference type="RefSeq" id="WP_146307677.1">
    <property type="nucleotide sequence ID" value="NZ_VOHS01000043.1"/>
</dbReference>
<evidence type="ECO:0008006" key="3">
    <source>
        <dbReference type="Google" id="ProtNLM"/>
    </source>
</evidence>
<dbReference type="EMBL" id="VOHS01000043">
    <property type="protein sequence ID" value="TWV95090.1"/>
    <property type="molecule type" value="Genomic_DNA"/>
</dbReference>
<protein>
    <recommendedName>
        <fullName evidence="3">TonB-dependent receptor plug domain-containing protein</fullName>
    </recommendedName>
</protein>
<sequence length="69" mass="7229">MSSSGRFYADEAYPNTGAVSGITGAEIRNVPTANVQNTLMGKLPGFVSQQRSGQPVGMRLISLSVVSAR</sequence>
<evidence type="ECO:0000313" key="2">
    <source>
        <dbReference type="Proteomes" id="UP000318815"/>
    </source>
</evidence>
<comment type="caution">
    <text evidence="1">The sequence shown here is derived from an EMBL/GenBank/DDBJ whole genome shotgun (WGS) entry which is preliminary data.</text>
</comment>
<dbReference type="AlphaFoldDB" id="A0A5C6LNC2"/>
<accession>A0A5C6LNC2</accession>
<evidence type="ECO:0000313" key="1">
    <source>
        <dbReference type="EMBL" id="TWV95090.1"/>
    </source>
</evidence>
<keyword evidence="2" id="KW-1185">Reference proteome</keyword>
<proteinExistence type="predicted"/>
<reference evidence="1 2" key="1">
    <citation type="submission" date="2019-08" db="EMBL/GenBank/DDBJ databases">
        <title>Whole genome sequencing of chitin degrading bacteria Chitinophaga pinensis YS16.</title>
        <authorList>
            <person name="Singh R.P."/>
            <person name="Manchanda G."/>
            <person name="Maurya I.K."/>
            <person name="Joshi N.K."/>
            <person name="Srivastava A.K."/>
        </authorList>
    </citation>
    <scope>NUCLEOTIDE SEQUENCE [LARGE SCALE GENOMIC DNA]</scope>
    <source>
        <strain evidence="1 2">YS-16</strain>
    </source>
</reference>
<organism evidence="1 2">
    <name type="scientific">Chitinophaga pinensis</name>
    <dbReference type="NCBI Taxonomy" id="79329"/>
    <lineage>
        <taxon>Bacteria</taxon>
        <taxon>Pseudomonadati</taxon>
        <taxon>Bacteroidota</taxon>
        <taxon>Chitinophagia</taxon>
        <taxon>Chitinophagales</taxon>
        <taxon>Chitinophagaceae</taxon>
        <taxon>Chitinophaga</taxon>
    </lineage>
</organism>
<gene>
    <name evidence="1" type="ORF">FEF09_25175</name>
</gene>
<name>A0A5C6LNC2_9BACT</name>